<keyword evidence="3" id="KW-1185">Reference proteome</keyword>
<dbReference type="EMBL" id="ML769385">
    <property type="protein sequence ID" value="KAE9410438.1"/>
    <property type="molecule type" value="Genomic_DNA"/>
</dbReference>
<accession>A0A6A4IN59</accession>
<proteinExistence type="predicted"/>
<evidence type="ECO:0000256" key="1">
    <source>
        <dbReference type="SAM" id="MobiDB-lite"/>
    </source>
</evidence>
<gene>
    <name evidence="2" type="ORF">BT96DRAFT_376156</name>
</gene>
<dbReference type="AlphaFoldDB" id="A0A6A4IN59"/>
<name>A0A6A4IN59_9AGAR</name>
<protein>
    <submittedName>
        <fullName evidence="2">Uncharacterized protein</fullName>
    </submittedName>
</protein>
<feature type="region of interest" description="Disordered" evidence="1">
    <location>
        <begin position="75"/>
        <end position="101"/>
    </location>
</feature>
<sequence length="101" mass="10765">MFPSQLSDAFRLCCLFDIANGTLRYTIAPILSQQRPEVSKFPAPMPKAPVLLLISALACIRVNAQVISDMGASLASTGPTTISTSSKALKSTQPESTDHTQ</sequence>
<evidence type="ECO:0000313" key="2">
    <source>
        <dbReference type="EMBL" id="KAE9410438.1"/>
    </source>
</evidence>
<reference evidence="2" key="1">
    <citation type="journal article" date="2019" name="Environ. Microbiol.">
        <title>Fungal ecological strategies reflected in gene transcription - a case study of two litter decomposers.</title>
        <authorList>
            <person name="Barbi F."/>
            <person name="Kohler A."/>
            <person name="Barry K."/>
            <person name="Baskaran P."/>
            <person name="Daum C."/>
            <person name="Fauchery L."/>
            <person name="Ihrmark K."/>
            <person name="Kuo A."/>
            <person name="LaButti K."/>
            <person name="Lipzen A."/>
            <person name="Morin E."/>
            <person name="Grigoriev I.V."/>
            <person name="Henrissat B."/>
            <person name="Lindahl B."/>
            <person name="Martin F."/>
        </authorList>
    </citation>
    <scope>NUCLEOTIDE SEQUENCE</scope>
    <source>
        <strain evidence="2">JB14</strain>
    </source>
</reference>
<dbReference type="Proteomes" id="UP000799118">
    <property type="component" value="Unassembled WGS sequence"/>
</dbReference>
<feature type="compositionally biased region" description="Polar residues" evidence="1">
    <location>
        <begin position="75"/>
        <end position="95"/>
    </location>
</feature>
<organism evidence="2 3">
    <name type="scientific">Gymnopus androsaceus JB14</name>
    <dbReference type="NCBI Taxonomy" id="1447944"/>
    <lineage>
        <taxon>Eukaryota</taxon>
        <taxon>Fungi</taxon>
        <taxon>Dikarya</taxon>
        <taxon>Basidiomycota</taxon>
        <taxon>Agaricomycotina</taxon>
        <taxon>Agaricomycetes</taxon>
        <taxon>Agaricomycetidae</taxon>
        <taxon>Agaricales</taxon>
        <taxon>Marasmiineae</taxon>
        <taxon>Omphalotaceae</taxon>
        <taxon>Gymnopus</taxon>
    </lineage>
</organism>
<evidence type="ECO:0000313" key="3">
    <source>
        <dbReference type="Proteomes" id="UP000799118"/>
    </source>
</evidence>